<name>A0AAD8VF15_LOLMU</name>
<reference evidence="1" key="1">
    <citation type="submission" date="2023-07" db="EMBL/GenBank/DDBJ databases">
        <title>A chromosome-level genome assembly of Lolium multiflorum.</title>
        <authorList>
            <person name="Chen Y."/>
            <person name="Copetti D."/>
            <person name="Kolliker R."/>
            <person name="Studer B."/>
        </authorList>
    </citation>
    <scope>NUCLEOTIDE SEQUENCE</scope>
    <source>
        <strain evidence="1">02402/16</strain>
        <tissue evidence="1">Leaf</tissue>
    </source>
</reference>
<keyword evidence="2" id="KW-1185">Reference proteome</keyword>
<evidence type="ECO:0000313" key="1">
    <source>
        <dbReference type="EMBL" id="KAK1602778.1"/>
    </source>
</evidence>
<organism evidence="1 2">
    <name type="scientific">Lolium multiflorum</name>
    <name type="common">Italian ryegrass</name>
    <name type="synonym">Lolium perenne subsp. multiflorum</name>
    <dbReference type="NCBI Taxonomy" id="4521"/>
    <lineage>
        <taxon>Eukaryota</taxon>
        <taxon>Viridiplantae</taxon>
        <taxon>Streptophyta</taxon>
        <taxon>Embryophyta</taxon>
        <taxon>Tracheophyta</taxon>
        <taxon>Spermatophyta</taxon>
        <taxon>Magnoliopsida</taxon>
        <taxon>Liliopsida</taxon>
        <taxon>Poales</taxon>
        <taxon>Poaceae</taxon>
        <taxon>BOP clade</taxon>
        <taxon>Pooideae</taxon>
        <taxon>Poodae</taxon>
        <taxon>Poeae</taxon>
        <taxon>Poeae Chloroplast Group 2 (Poeae type)</taxon>
        <taxon>Loliodinae</taxon>
        <taxon>Loliinae</taxon>
        <taxon>Lolium</taxon>
    </lineage>
</organism>
<evidence type="ECO:0000313" key="2">
    <source>
        <dbReference type="Proteomes" id="UP001231189"/>
    </source>
</evidence>
<evidence type="ECO:0008006" key="3">
    <source>
        <dbReference type="Google" id="ProtNLM"/>
    </source>
</evidence>
<protein>
    <recommendedName>
        <fullName evidence="3">Retrotransposon gag domain-containing protein</fullName>
    </recommendedName>
</protein>
<dbReference type="AlphaFoldDB" id="A0AAD8VF15"/>
<dbReference type="PANTHER" id="PTHR47481:SF31">
    <property type="entry name" value="OS01G0873500 PROTEIN"/>
    <property type="match status" value="1"/>
</dbReference>
<comment type="caution">
    <text evidence="1">The sequence shown here is derived from an EMBL/GenBank/DDBJ whole genome shotgun (WGS) entry which is preliminary data.</text>
</comment>
<proteinExistence type="predicted"/>
<dbReference type="PANTHER" id="PTHR47481">
    <property type="match status" value="1"/>
</dbReference>
<accession>A0AAD8VF15</accession>
<dbReference type="EMBL" id="JAUUTY010000186">
    <property type="protein sequence ID" value="KAK1602778.1"/>
    <property type="molecule type" value="Genomic_DNA"/>
</dbReference>
<sequence length="161" mass="17614">MLIVVSCGYGMADALDPLTCIQGSMPKLKCVGANSGSGMSLSRYCSTSRMFGLESTGPNSYWGRDDYTVLSWIYGSVSVDLLGIVMRPGATARVIWDAIENLFRDNKKHCAIQLEADLRNTPQGDLSISDYYVKLKTLADSLGDVDQPVSDLHTFFVVIED</sequence>
<dbReference type="Proteomes" id="UP001231189">
    <property type="component" value="Unassembled WGS sequence"/>
</dbReference>
<gene>
    <name evidence="1" type="ORF">QYE76_018575</name>
</gene>